<dbReference type="EC" id="2.1.1.297" evidence="1"/>
<evidence type="ECO:0000313" key="8">
    <source>
        <dbReference type="Ensembl" id="ENSOANP00000051735.1"/>
    </source>
</evidence>
<dbReference type="Gene3D" id="3.40.50.150">
    <property type="entry name" value="Vaccinia Virus protein VP39"/>
    <property type="match status" value="1"/>
</dbReference>
<dbReference type="PANTHER" id="PTHR18895:SF74">
    <property type="entry name" value="MTRF1L RELEASE FACTOR GLUTAMINE METHYLTRANSFERASE"/>
    <property type="match status" value="1"/>
</dbReference>
<comment type="catalytic activity">
    <reaction evidence="5">
        <text>L-glutaminyl-[peptide chain release factor] + S-adenosyl-L-methionine = N(5)-methyl-L-glutaminyl-[peptide chain release factor] + S-adenosyl-L-homocysteine + H(+)</text>
        <dbReference type="Rhea" id="RHEA:42896"/>
        <dbReference type="Rhea" id="RHEA-COMP:10271"/>
        <dbReference type="Rhea" id="RHEA-COMP:10272"/>
        <dbReference type="ChEBI" id="CHEBI:15378"/>
        <dbReference type="ChEBI" id="CHEBI:30011"/>
        <dbReference type="ChEBI" id="CHEBI:57856"/>
        <dbReference type="ChEBI" id="CHEBI:59789"/>
        <dbReference type="ChEBI" id="CHEBI:61891"/>
        <dbReference type="EC" id="2.1.1.297"/>
    </reaction>
</comment>
<evidence type="ECO:0000259" key="7">
    <source>
        <dbReference type="Pfam" id="PF17827"/>
    </source>
</evidence>
<dbReference type="InterPro" id="IPR050320">
    <property type="entry name" value="N5-glutamine_MTase"/>
</dbReference>
<evidence type="ECO:0000313" key="9">
    <source>
        <dbReference type="Proteomes" id="UP000002279"/>
    </source>
</evidence>
<sequence length="377" mass="41877">MRHCFRMLGTLRFGSGKQNHAPGSTITGLLVRQNHSSQAGPVTAVDLVNHWEAVFEKNGIPEARESSEYIVSHVLGAKTFQSLNQRIDCCSTPLTAIQLTRIQELSSLRLQRMPVQYVLGEWDFQDLTLKMAPPVFIPRPETEELVNLVLKEKSLKNMGSMEAAPSFHQLPDFPTGPLILEVGCGSGAISLSLLSKLPQSRVIAVDKSEAAVRLTRENAERLHLQDRIKIIHHDISSRMNWQQLIPWGPVDLVVSNPPYIFQSDMAHLAAEILSYEDPDALDGGEDGMKVIRDILSLTPWLLKIFGSVFLELDPRHPELVGNWLAKQPDLFLSLSATHTDFCGKPRFLHIQKMVSNSSSCSQGFSVAPSSQLFGVLS</sequence>
<dbReference type="GO" id="GO:0006415">
    <property type="term" value="P:translational termination"/>
    <property type="evidence" value="ECO:0000318"/>
    <property type="project" value="GO_Central"/>
</dbReference>
<dbReference type="Pfam" id="PF05175">
    <property type="entry name" value="MTS"/>
    <property type="match status" value="1"/>
</dbReference>
<keyword evidence="4" id="KW-0949">S-adenosyl-L-methionine</keyword>
<protein>
    <recommendedName>
        <fullName evidence="1">peptide chain release factor N(5)-glutamine methyltransferase</fullName>
        <ecNumber evidence="1">2.1.1.297</ecNumber>
    </recommendedName>
</protein>
<dbReference type="GO" id="GO:0036009">
    <property type="term" value="F:protein-glutamine N-methyltransferase activity"/>
    <property type="evidence" value="ECO:0000318"/>
    <property type="project" value="GO_Central"/>
</dbReference>
<dbReference type="KEGG" id="oaa:100092714"/>
<dbReference type="OMA" id="DFDARYW"/>
<dbReference type="InterPro" id="IPR029063">
    <property type="entry name" value="SAM-dependent_MTases_sf"/>
</dbReference>
<dbReference type="InterPro" id="IPR002052">
    <property type="entry name" value="DNA_methylase_N6_adenine_CS"/>
</dbReference>
<evidence type="ECO:0000256" key="1">
    <source>
        <dbReference type="ARBA" id="ARBA00012771"/>
    </source>
</evidence>
<reference evidence="8" key="2">
    <citation type="submission" date="2025-08" db="UniProtKB">
        <authorList>
            <consortium name="Ensembl"/>
        </authorList>
    </citation>
    <scope>IDENTIFICATION</scope>
    <source>
        <strain evidence="8">Glennie</strain>
    </source>
</reference>
<dbReference type="InterPro" id="IPR007848">
    <property type="entry name" value="Small_mtfrase_dom"/>
</dbReference>
<keyword evidence="3" id="KW-0808">Transferase</keyword>
<dbReference type="InterPro" id="IPR040758">
    <property type="entry name" value="PrmC_N"/>
</dbReference>
<feature type="domain" description="Methyltransferase small" evidence="6">
    <location>
        <begin position="179"/>
        <end position="308"/>
    </location>
</feature>
<dbReference type="NCBIfam" id="TIGR00536">
    <property type="entry name" value="hemK_fam"/>
    <property type="match status" value="1"/>
</dbReference>
<organism evidence="8 9">
    <name type="scientific">Ornithorhynchus anatinus</name>
    <name type="common">Duckbill platypus</name>
    <dbReference type="NCBI Taxonomy" id="9258"/>
    <lineage>
        <taxon>Eukaryota</taxon>
        <taxon>Metazoa</taxon>
        <taxon>Chordata</taxon>
        <taxon>Craniata</taxon>
        <taxon>Vertebrata</taxon>
        <taxon>Euteleostomi</taxon>
        <taxon>Mammalia</taxon>
        <taxon>Monotremata</taxon>
        <taxon>Ornithorhynchidae</taxon>
        <taxon>Ornithorhynchus</taxon>
    </lineage>
</organism>
<evidence type="ECO:0000256" key="4">
    <source>
        <dbReference type="ARBA" id="ARBA00022691"/>
    </source>
</evidence>
<dbReference type="GeneID" id="100092714"/>
<dbReference type="InterPro" id="IPR004556">
    <property type="entry name" value="HemK-like"/>
</dbReference>
<dbReference type="Bgee" id="ENSOANG00000038312">
    <property type="expression patterns" value="Expressed in endometrium and 8 other cell types or tissues"/>
</dbReference>
<feature type="domain" description="Release factor glutamine methyltransferase N-terminal" evidence="7">
    <location>
        <begin position="46"/>
        <end position="120"/>
    </location>
</feature>
<proteinExistence type="predicted"/>
<dbReference type="Pfam" id="PF17827">
    <property type="entry name" value="PrmC_N"/>
    <property type="match status" value="1"/>
</dbReference>
<evidence type="ECO:0000256" key="2">
    <source>
        <dbReference type="ARBA" id="ARBA00022603"/>
    </source>
</evidence>
<dbReference type="GO" id="GO:0003676">
    <property type="term" value="F:nucleic acid binding"/>
    <property type="evidence" value="ECO:0007669"/>
    <property type="project" value="InterPro"/>
</dbReference>
<evidence type="ECO:0000256" key="3">
    <source>
        <dbReference type="ARBA" id="ARBA00022679"/>
    </source>
</evidence>
<dbReference type="InParanoid" id="A0A6I8PCZ0"/>
<dbReference type="OrthoDB" id="269872at2759"/>
<dbReference type="Proteomes" id="UP000002279">
    <property type="component" value="Chromosome X2"/>
</dbReference>
<evidence type="ECO:0000259" key="6">
    <source>
        <dbReference type="Pfam" id="PF05175"/>
    </source>
</evidence>
<dbReference type="SUPFAM" id="SSF53335">
    <property type="entry name" value="S-adenosyl-L-methionine-dependent methyltransferases"/>
    <property type="match status" value="1"/>
</dbReference>
<keyword evidence="9" id="KW-1185">Reference proteome</keyword>
<dbReference type="GO" id="GO:0102559">
    <property type="term" value="F:peptide chain release factor N(5)-glutamine methyltransferase activity"/>
    <property type="evidence" value="ECO:0007669"/>
    <property type="project" value="UniProtKB-EC"/>
</dbReference>
<dbReference type="Gene3D" id="1.10.8.10">
    <property type="entry name" value="DNA helicase RuvA subunit, C-terminal domain"/>
    <property type="match status" value="1"/>
</dbReference>
<keyword evidence="2" id="KW-0489">Methyltransferase</keyword>
<dbReference type="GeneTree" id="ENSGT00390000014125"/>
<dbReference type="FunCoup" id="A0A6I8PCZ0">
    <property type="interactions" value="285"/>
</dbReference>
<name>A0A6I8PCZ0_ORNAN</name>
<dbReference type="GO" id="GO:0032259">
    <property type="term" value="P:methylation"/>
    <property type="evidence" value="ECO:0007669"/>
    <property type="project" value="UniProtKB-KW"/>
</dbReference>
<accession>A0A6I8PCZ0</accession>
<gene>
    <name evidence="8" type="primary">HEMK1</name>
</gene>
<reference evidence="8" key="3">
    <citation type="submission" date="2025-09" db="UniProtKB">
        <authorList>
            <consortium name="Ensembl"/>
        </authorList>
    </citation>
    <scope>IDENTIFICATION</scope>
    <source>
        <strain evidence="8">Glennie</strain>
    </source>
</reference>
<dbReference type="CTD" id="51409"/>
<dbReference type="Ensembl" id="ENSOANT00000061607.1">
    <property type="protein sequence ID" value="ENSOANP00000051735.1"/>
    <property type="gene ID" value="ENSOANG00000038312.1"/>
</dbReference>
<dbReference type="PROSITE" id="PS00092">
    <property type="entry name" value="N6_MTASE"/>
    <property type="match status" value="1"/>
</dbReference>
<dbReference type="AlphaFoldDB" id="A0A6I8PCZ0"/>
<reference evidence="8 9" key="1">
    <citation type="journal article" date="2008" name="Nature">
        <title>Genome analysis of the platypus reveals unique signatures of evolution.</title>
        <authorList>
            <person name="Warren W.C."/>
            <person name="Hillier L.W."/>
            <person name="Marshall Graves J.A."/>
            <person name="Birney E."/>
            <person name="Ponting C.P."/>
            <person name="Grutzner F."/>
            <person name="Belov K."/>
            <person name="Miller W."/>
            <person name="Clarke L."/>
            <person name="Chinwalla A.T."/>
            <person name="Yang S.P."/>
            <person name="Heger A."/>
            <person name="Locke D.P."/>
            <person name="Miethke P."/>
            <person name="Waters P.D."/>
            <person name="Veyrunes F."/>
            <person name="Fulton L."/>
            <person name="Fulton B."/>
            <person name="Graves T."/>
            <person name="Wallis J."/>
            <person name="Puente X.S."/>
            <person name="Lopez-Otin C."/>
            <person name="Ordonez G.R."/>
            <person name="Eichler E.E."/>
            <person name="Chen L."/>
            <person name="Cheng Z."/>
            <person name="Deakin J.E."/>
            <person name="Alsop A."/>
            <person name="Thompson K."/>
            <person name="Kirby P."/>
            <person name="Papenfuss A.T."/>
            <person name="Wakefield M.J."/>
            <person name="Olender T."/>
            <person name="Lancet D."/>
            <person name="Huttley G.A."/>
            <person name="Smit A.F."/>
            <person name="Pask A."/>
            <person name="Temple-Smith P."/>
            <person name="Batzer M.A."/>
            <person name="Walker J.A."/>
            <person name="Konkel M.K."/>
            <person name="Harris R.S."/>
            <person name="Whittington C.M."/>
            <person name="Wong E.S."/>
            <person name="Gemmell N.J."/>
            <person name="Buschiazzo E."/>
            <person name="Vargas Jentzsch I.M."/>
            <person name="Merkel A."/>
            <person name="Schmitz J."/>
            <person name="Zemann A."/>
            <person name="Churakov G."/>
            <person name="Kriegs J.O."/>
            <person name="Brosius J."/>
            <person name="Murchison E.P."/>
            <person name="Sachidanandam R."/>
            <person name="Smith C."/>
            <person name="Hannon G.J."/>
            <person name="Tsend-Ayush E."/>
            <person name="McMillan D."/>
            <person name="Attenborough R."/>
            <person name="Rens W."/>
            <person name="Ferguson-Smith M."/>
            <person name="Lefevre C.M."/>
            <person name="Sharp J.A."/>
            <person name="Nicholas K.R."/>
            <person name="Ray D.A."/>
            <person name="Kube M."/>
            <person name="Reinhardt R."/>
            <person name="Pringle T.H."/>
            <person name="Taylor J."/>
            <person name="Jones R.C."/>
            <person name="Nixon B."/>
            <person name="Dacheux J.L."/>
            <person name="Niwa H."/>
            <person name="Sekita Y."/>
            <person name="Huang X."/>
            <person name="Stark A."/>
            <person name="Kheradpour P."/>
            <person name="Kellis M."/>
            <person name="Flicek P."/>
            <person name="Chen Y."/>
            <person name="Webber C."/>
            <person name="Hardison R."/>
            <person name="Nelson J."/>
            <person name="Hallsworth-Pepin K."/>
            <person name="Delehaunty K."/>
            <person name="Markovic C."/>
            <person name="Minx P."/>
            <person name="Feng Y."/>
            <person name="Kremitzki C."/>
            <person name="Mitreva M."/>
            <person name="Glasscock J."/>
            <person name="Wylie T."/>
            <person name="Wohldmann P."/>
            <person name="Thiru P."/>
            <person name="Nhan M.N."/>
            <person name="Pohl C.S."/>
            <person name="Smith S.M."/>
            <person name="Hou S."/>
            <person name="Nefedov M."/>
            <person name="de Jong P.J."/>
            <person name="Renfree M.B."/>
            <person name="Mardis E.R."/>
            <person name="Wilson R.K."/>
        </authorList>
    </citation>
    <scope>NUCLEOTIDE SEQUENCE [LARGE SCALE GENOMIC DNA]</scope>
    <source>
        <strain evidence="8 9">Glennie</strain>
    </source>
</reference>
<dbReference type="RefSeq" id="XP_028908257.1">
    <property type="nucleotide sequence ID" value="XM_029052424.2"/>
</dbReference>
<dbReference type="PANTHER" id="PTHR18895">
    <property type="entry name" value="HEMK METHYLTRANSFERASE"/>
    <property type="match status" value="1"/>
</dbReference>
<dbReference type="CDD" id="cd02440">
    <property type="entry name" value="AdoMet_MTases"/>
    <property type="match status" value="1"/>
</dbReference>
<evidence type="ECO:0000256" key="5">
    <source>
        <dbReference type="ARBA" id="ARBA00048391"/>
    </source>
</evidence>